<dbReference type="STRING" id="708197.A0A166VAV0"/>
<evidence type="ECO:0000313" key="4">
    <source>
        <dbReference type="Proteomes" id="UP000076552"/>
    </source>
</evidence>
<evidence type="ECO:0000313" key="3">
    <source>
        <dbReference type="EMBL" id="KZL74371.1"/>
    </source>
</evidence>
<evidence type="ECO:0000256" key="1">
    <source>
        <dbReference type="SAM" id="Phobius"/>
    </source>
</evidence>
<gene>
    <name evidence="3" type="ORF">CT0861_10670</name>
</gene>
<feature type="transmembrane region" description="Helical" evidence="1">
    <location>
        <begin position="342"/>
        <end position="364"/>
    </location>
</feature>
<dbReference type="Pfam" id="PF26616">
    <property type="entry name" value="CorA-like"/>
    <property type="match status" value="1"/>
</dbReference>
<name>A0A166VAV0_9PEZI</name>
<protein>
    <recommendedName>
        <fullName evidence="2">CorA-like transporter domain-containing protein</fullName>
    </recommendedName>
</protein>
<accession>A0A166VAV0</accession>
<dbReference type="EMBL" id="LFIV01000033">
    <property type="protein sequence ID" value="KZL74371.1"/>
    <property type="molecule type" value="Genomic_DNA"/>
</dbReference>
<evidence type="ECO:0000259" key="2">
    <source>
        <dbReference type="Pfam" id="PF26616"/>
    </source>
</evidence>
<keyword evidence="1" id="KW-0812">Transmembrane</keyword>
<feature type="non-terminal residue" evidence="3">
    <location>
        <position position="1"/>
    </location>
</feature>
<proteinExistence type="predicted"/>
<feature type="non-terminal residue" evidence="3">
    <location>
        <position position="391"/>
    </location>
</feature>
<keyword evidence="4" id="KW-1185">Reference proteome</keyword>
<feature type="domain" description="CorA-like transporter" evidence="2">
    <location>
        <begin position="16"/>
        <end position="221"/>
    </location>
</feature>
<keyword evidence="1" id="KW-0472">Membrane</keyword>
<dbReference type="AlphaFoldDB" id="A0A166VAV0"/>
<reference evidence="3 4" key="1">
    <citation type="submission" date="2015-06" db="EMBL/GenBank/DDBJ databases">
        <title>Survival trade-offs in plant roots during colonization by closely related pathogenic and mutualistic fungi.</title>
        <authorList>
            <person name="Hacquard S."/>
            <person name="Kracher B."/>
            <person name="Hiruma K."/>
            <person name="Weinman A."/>
            <person name="Muench P."/>
            <person name="Garrido Oter R."/>
            <person name="Ver Loren van Themaat E."/>
            <person name="Dallerey J.-F."/>
            <person name="Damm U."/>
            <person name="Henrissat B."/>
            <person name="Lespinet O."/>
            <person name="Thon M."/>
            <person name="Kemen E."/>
            <person name="McHardy A.C."/>
            <person name="Schulze-Lefert P."/>
            <person name="O'Connell R.J."/>
        </authorList>
    </citation>
    <scope>NUCLEOTIDE SEQUENCE [LARGE SCALE GENOMIC DNA]</scope>
    <source>
        <strain evidence="3 4">0861</strain>
    </source>
</reference>
<organism evidence="3 4">
    <name type="scientific">Colletotrichum tofieldiae</name>
    <dbReference type="NCBI Taxonomy" id="708197"/>
    <lineage>
        <taxon>Eukaryota</taxon>
        <taxon>Fungi</taxon>
        <taxon>Dikarya</taxon>
        <taxon>Ascomycota</taxon>
        <taxon>Pezizomycotina</taxon>
        <taxon>Sordariomycetes</taxon>
        <taxon>Hypocreomycetidae</taxon>
        <taxon>Glomerellales</taxon>
        <taxon>Glomerellaceae</taxon>
        <taxon>Colletotrichum</taxon>
        <taxon>Colletotrichum spaethianum species complex</taxon>
    </lineage>
</organism>
<dbReference type="InterPro" id="IPR058257">
    <property type="entry name" value="CorA-like_dom"/>
</dbReference>
<keyword evidence="1" id="KW-1133">Transmembrane helix</keyword>
<dbReference type="Proteomes" id="UP000076552">
    <property type="component" value="Unassembled WGS sequence"/>
</dbReference>
<comment type="caution">
    <text evidence="3">The sequence shown here is derived from an EMBL/GenBank/DDBJ whole genome shotgun (WGS) entry which is preliminary data.</text>
</comment>
<sequence length="391" mass="44794">LGICHTTTPTHHQQTEIGVQRKDPKCRFIYLSGEHSRARLNITRSMLVEILTFHQVMPDYLDHLFIFGLQSEARDLRFSSFREQISLKPSSSAFGISTLGRSGRQYQLCYNLKGMAVESPDAADPMKNEYSIRQAAFYHRFDAVGGNSLWIVTKGGDDISRRFKELTGSKARPEDKSFGNPVECFQSSLSAHLLYCHWSTENWRGYIRWLEFVVDVETKMAVLGPTKKGFHHHVYTAADIQRLLTWQERISEFITIVESNIEIMGSLGRFYTKLGENKDFDIRELCSGDIEVFTNQIGNMMDEFKLHIGRAGALAKLIADRTELVKQHRLERLNHNLEKEAIVMRIVTIVTLIYLPATFVSTFFSTDVIKYQDQDSPGGSYSSVAMNRWLQ</sequence>
<dbReference type="Gene3D" id="1.20.58.340">
    <property type="entry name" value="Magnesium transport protein CorA, transmembrane region"/>
    <property type="match status" value="1"/>
</dbReference>